<feature type="transmembrane region" description="Helical" evidence="7">
    <location>
        <begin position="158"/>
        <end position="178"/>
    </location>
</feature>
<keyword evidence="6 7" id="KW-0472">Membrane</keyword>
<evidence type="ECO:0000256" key="3">
    <source>
        <dbReference type="ARBA" id="ARBA00022475"/>
    </source>
</evidence>
<dbReference type="AlphaFoldDB" id="A0A1S2M2G8"/>
<keyword evidence="5 7" id="KW-1133">Transmembrane helix</keyword>
<accession>A0A1S2M2G8</accession>
<feature type="transmembrane region" description="Helical" evidence="7">
    <location>
        <begin position="106"/>
        <end position="124"/>
    </location>
</feature>
<feature type="transmembrane region" description="Helical" evidence="7">
    <location>
        <begin position="130"/>
        <end position="146"/>
    </location>
</feature>
<dbReference type="STRING" id="472963.BKP45_15725"/>
<feature type="transmembrane region" description="Helical" evidence="7">
    <location>
        <begin position="80"/>
        <end position="99"/>
    </location>
</feature>
<organism evidence="9 10">
    <name type="scientific">Anaerobacillus alkalidiazotrophicus</name>
    <dbReference type="NCBI Taxonomy" id="472963"/>
    <lineage>
        <taxon>Bacteria</taxon>
        <taxon>Bacillati</taxon>
        <taxon>Bacillota</taxon>
        <taxon>Bacilli</taxon>
        <taxon>Bacillales</taxon>
        <taxon>Bacillaceae</taxon>
        <taxon>Anaerobacillus</taxon>
    </lineage>
</organism>
<dbReference type="Gene3D" id="1.10.3720.10">
    <property type="entry name" value="MetI-like"/>
    <property type="match status" value="1"/>
</dbReference>
<feature type="transmembrane region" description="Helical" evidence="7">
    <location>
        <begin position="28"/>
        <end position="46"/>
    </location>
</feature>
<dbReference type="PROSITE" id="PS50928">
    <property type="entry name" value="ABC_TM1"/>
    <property type="match status" value="1"/>
</dbReference>
<feature type="transmembrane region" description="Helical" evidence="7">
    <location>
        <begin position="259"/>
        <end position="276"/>
    </location>
</feature>
<evidence type="ECO:0000256" key="1">
    <source>
        <dbReference type="ARBA" id="ARBA00004651"/>
    </source>
</evidence>
<dbReference type="CDD" id="cd06261">
    <property type="entry name" value="TM_PBP2"/>
    <property type="match status" value="1"/>
</dbReference>
<comment type="caution">
    <text evidence="9">The sequence shown here is derived from an EMBL/GenBank/DDBJ whole genome shotgun (WGS) entry which is preliminary data.</text>
</comment>
<comment type="subcellular location">
    <subcellularLocation>
        <location evidence="1 7">Cell membrane</location>
        <topology evidence="1 7">Multi-pass membrane protein</topology>
    </subcellularLocation>
</comment>
<dbReference type="Pfam" id="PF00528">
    <property type="entry name" value="BPD_transp_1"/>
    <property type="match status" value="1"/>
</dbReference>
<feature type="transmembrane region" description="Helical" evidence="7">
    <location>
        <begin position="184"/>
        <end position="212"/>
    </location>
</feature>
<evidence type="ECO:0000256" key="5">
    <source>
        <dbReference type="ARBA" id="ARBA00022989"/>
    </source>
</evidence>
<evidence type="ECO:0000256" key="6">
    <source>
        <dbReference type="ARBA" id="ARBA00023136"/>
    </source>
</evidence>
<feature type="transmembrane region" description="Helical" evidence="7">
    <location>
        <begin position="334"/>
        <end position="351"/>
    </location>
</feature>
<comment type="similarity">
    <text evidence="7">Belongs to the binding-protein-dependent transport system permease family.</text>
</comment>
<dbReference type="PANTHER" id="PTHR30614:SF41">
    <property type="entry name" value="INNER MEMBRANE AMINO-ACID ABC TRANSPORTER PERMEASE PROTEIN YHDY"/>
    <property type="match status" value="1"/>
</dbReference>
<feature type="domain" description="ABC transmembrane type-1" evidence="8">
    <location>
        <begin position="188"/>
        <end position="382"/>
    </location>
</feature>
<dbReference type="GO" id="GO:0022857">
    <property type="term" value="F:transmembrane transporter activity"/>
    <property type="evidence" value="ECO:0007669"/>
    <property type="project" value="InterPro"/>
</dbReference>
<gene>
    <name evidence="9" type="ORF">BKP45_15725</name>
</gene>
<name>A0A1S2M2G8_9BACI</name>
<dbReference type="EMBL" id="MLQS01000027">
    <property type="protein sequence ID" value="OIJ18766.1"/>
    <property type="molecule type" value="Genomic_DNA"/>
</dbReference>
<evidence type="ECO:0000256" key="4">
    <source>
        <dbReference type="ARBA" id="ARBA00022692"/>
    </source>
</evidence>
<dbReference type="GO" id="GO:0043190">
    <property type="term" value="C:ATP-binding cassette (ABC) transporter complex"/>
    <property type="evidence" value="ECO:0007669"/>
    <property type="project" value="InterPro"/>
</dbReference>
<dbReference type="Proteomes" id="UP000180057">
    <property type="component" value="Unassembled WGS sequence"/>
</dbReference>
<evidence type="ECO:0000313" key="9">
    <source>
        <dbReference type="EMBL" id="OIJ18766.1"/>
    </source>
</evidence>
<dbReference type="InterPro" id="IPR035906">
    <property type="entry name" value="MetI-like_sf"/>
</dbReference>
<dbReference type="GO" id="GO:0006865">
    <property type="term" value="P:amino acid transport"/>
    <property type="evidence" value="ECO:0007669"/>
    <property type="project" value="TreeGrafter"/>
</dbReference>
<dbReference type="PANTHER" id="PTHR30614">
    <property type="entry name" value="MEMBRANE COMPONENT OF AMINO ACID ABC TRANSPORTER"/>
    <property type="match status" value="1"/>
</dbReference>
<feature type="transmembrane region" description="Helical" evidence="7">
    <location>
        <begin position="363"/>
        <end position="381"/>
    </location>
</feature>
<protein>
    <submittedName>
        <fullName evidence="9">Amino acid ABC transporter permease</fullName>
    </submittedName>
</protein>
<dbReference type="InterPro" id="IPR043429">
    <property type="entry name" value="ArtM/GltK/GlnP/TcyL/YhdX-like"/>
</dbReference>
<evidence type="ECO:0000259" key="8">
    <source>
        <dbReference type="PROSITE" id="PS50928"/>
    </source>
</evidence>
<keyword evidence="3" id="KW-1003">Cell membrane</keyword>
<sequence length="394" mass="44106">MNNNSEVKLPPQVKITPLKWVKENLFNSWLNGIVTIILTIAIFLIVKSTLEWVFFSANWSVVEGNFKLLLVGQYPLADLWRVWLSLSVVSLLLGLSYGINKGIIQIFFTVYLVLFGIALLLPFVTLQSKIWVLTNICLVVGGWFLARKFKGLSKWTWLGWVLCFPITVFLLNGFGLLPEVKTNIWGGFLLTLLISLVAILFSFPIGVLLALGRTSKLPVIRWMSIIYIEIIRGVPLITVIFMAQIMLPLFLPAGVTIDNIVRTMVAFTLFNAAYIAENVRGGLQSIPKSQYEAAQALGLSTVKMTTFVILPQALRVTIPSMVGQSISIFKDTTLVAVVGIVELLGIGRTIISNPKFLGTQMEVFLFVAVVFWIFSYTMSLTSKRIEEVVRVEHR</sequence>
<feature type="transmembrane region" description="Helical" evidence="7">
    <location>
        <begin position="224"/>
        <end position="247"/>
    </location>
</feature>
<reference evidence="9 10" key="1">
    <citation type="submission" date="2016-10" db="EMBL/GenBank/DDBJ databases">
        <title>Draft genome sequences of four alkaliphilic bacteria belonging to the Anaerobacillus genus.</title>
        <authorList>
            <person name="Bassil N.M."/>
            <person name="Lloyd J.R."/>
        </authorList>
    </citation>
    <scope>NUCLEOTIDE SEQUENCE [LARGE SCALE GENOMIC DNA]</scope>
    <source>
        <strain evidence="9 10">DSM 22531</strain>
    </source>
</reference>
<dbReference type="InterPro" id="IPR000515">
    <property type="entry name" value="MetI-like"/>
</dbReference>
<evidence type="ECO:0000256" key="2">
    <source>
        <dbReference type="ARBA" id="ARBA00022448"/>
    </source>
</evidence>
<keyword evidence="10" id="KW-1185">Reference proteome</keyword>
<proteinExistence type="inferred from homology"/>
<keyword evidence="2 7" id="KW-0813">Transport</keyword>
<dbReference type="NCBIfam" id="TIGR01726">
    <property type="entry name" value="HEQRo_perm_3TM"/>
    <property type="match status" value="1"/>
</dbReference>
<evidence type="ECO:0000313" key="10">
    <source>
        <dbReference type="Proteomes" id="UP000180057"/>
    </source>
</evidence>
<dbReference type="InterPro" id="IPR010065">
    <property type="entry name" value="AA_ABC_transptr_permease_3TM"/>
</dbReference>
<evidence type="ECO:0000256" key="7">
    <source>
        <dbReference type="RuleBase" id="RU363032"/>
    </source>
</evidence>
<dbReference type="SUPFAM" id="SSF161098">
    <property type="entry name" value="MetI-like"/>
    <property type="match status" value="1"/>
</dbReference>
<keyword evidence="4 7" id="KW-0812">Transmembrane</keyword>